<dbReference type="PANTHER" id="PTHR38730:SF1">
    <property type="entry name" value="SLL7028 PROTEIN"/>
    <property type="match status" value="1"/>
</dbReference>
<evidence type="ECO:0008006" key="6">
    <source>
        <dbReference type="Google" id="ProtNLM"/>
    </source>
</evidence>
<proteinExistence type="predicted"/>
<feature type="domain" description="VWA-like" evidence="2">
    <location>
        <begin position="293"/>
        <end position="417"/>
    </location>
</feature>
<gene>
    <name evidence="4" type="ordered locus">Tbd_0749</name>
</gene>
<dbReference type="InterPro" id="IPR036465">
    <property type="entry name" value="vWFA_dom_sf"/>
</dbReference>
<dbReference type="Proteomes" id="UP000008291">
    <property type="component" value="Chromosome"/>
</dbReference>
<dbReference type="RefSeq" id="WP_011311261.1">
    <property type="nucleotide sequence ID" value="NC_007404.1"/>
</dbReference>
<sequence>MADADDAALAPILTKLAAARTRLIMERPFLGALVMHLPLKVGGEWCTTTGTDAQAFYFNPKFIDNLNLAQTQFVLAHEAMHCAMGHTHRRQHRVKRRWDVACDHAVNLILIEEGLKPPLHGILADQNFMTLSAEEIYPLIPEDTPEESFDQHIFDDDNEAGASPDDSQRQDNPDAGDAGGQGKEGQSEAEQTQGSGSQPSQKPNELSPSEREELAEQWKNRLAAAAQAARQAGKLSQSMMRWVDGMLAPNLPWRALLARFFAVNQRDDYSWRRPSRREGDALLPRLSSEGLDVVAAIDTSGSISDEELREFVSELDALKGQVRAKVTLLACDNHVADAAPWEFEPWDTMQLPVEIAGGGGTDFRPVFDWVENENRNPAMLVYFTDAEGDFPALPPNYPVIWLVKGKGAVPWGERVQLN</sequence>
<name>Q3SKS3_THIDA</name>
<feature type="domain" description="Putative metallopeptidase" evidence="3">
    <location>
        <begin position="14"/>
        <end position="278"/>
    </location>
</feature>
<reference evidence="4 5" key="1">
    <citation type="journal article" date="2006" name="J. Bacteriol.">
        <title>The genome sequence of the obligately chemolithoautotrophic, facultatively anaerobic bacterium Thiobacillus denitrificans.</title>
        <authorList>
            <person name="Beller H.R."/>
            <person name="Chain P.S."/>
            <person name="Letain T.E."/>
            <person name="Chakicherla A."/>
            <person name="Larimer F.W."/>
            <person name="Richardson P.M."/>
            <person name="Coleman M.A."/>
            <person name="Wood A.P."/>
            <person name="Kelly D.P."/>
        </authorList>
    </citation>
    <scope>NUCLEOTIDE SEQUENCE [LARGE SCALE GENOMIC DNA]</scope>
    <source>
        <strain evidence="4 5">ATCC 25259</strain>
    </source>
</reference>
<evidence type="ECO:0000259" key="2">
    <source>
        <dbReference type="Pfam" id="PF09967"/>
    </source>
</evidence>
<protein>
    <recommendedName>
        <fullName evidence="6">Metal-dependent peptidase</fullName>
    </recommendedName>
</protein>
<feature type="region of interest" description="Disordered" evidence="1">
    <location>
        <begin position="146"/>
        <end position="215"/>
    </location>
</feature>
<organism evidence="4 5">
    <name type="scientific">Thiobacillus denitrificans (strain ATCC 25259 / T1)</name>
    <dbReference type="NCBI Taxonomy" id="292415"/>
    <lineage>
        <taxon>Bacteria</taxon>
        <taxon>Pseudomonadati</taxon>
        <taxon>Pseudomonadota</taxon>
        <taxon>Betaproteobacteria</taxon>
        <taxon>Nitrosomonadales</taxon>
        <taxon>Thiobacillaceae</taxon>
        <taxon>Thiobacillus</taxon>
    </lineage>
</organism>
<accession>Q3SKS3</accession>
<dbReference type="eggNOG" id="COG3864">
    <property type="taxonomic scope" value="Bacteria"/>
</dbReference>
<dbReference type="STRING" id="292415.Tbd_0749"/>
<dbReference type="SUPFAM" id="SSF53300">
    <property type="entry name" value="vWA-like"/>
    <property type="match status" value="1"/>
</dbReference>
<dbReference type="HOGENOM" id="CLU_038906_1_0_4"/>
<feature type="compositionally biased region" description="Polar residues" evidence="1">
    <location>
        <begin position="188"/>
        <end position="207"/>
    </location>
</feature>
<evidence type="ECO:0000256" key="1">
    <source>
        <dbReference type="SAM" id="MobiDB-lite"/>
    </source>
</evidence>
<dbReference type="OrthoDB" id="9761650at2"/>
<evidence type="ECO:0000313" key="4">
    <source>
        <dbReference type="EMBL" id="AAZ96702.1"/>
    </source>
</evidence>
<evidence type="ECO:0000259" key="3">
    <source>
        <dbReference type="Pfam" id="PF13203"/>
    </source>
</evidence>
<dbReference type="PANTHER" id="PTHR38730">
    <property type="entry name" value="SLL7028 PROTEIN"/>
    <property type="match status" value="1"/>
</dbReference>
<evidence type="ECO:0000313" key="5">
    <source>
        <dbReference type="Proteomes" id="UP000008291"/>
    </source>
</evidence>
<keyword evidence="5" id="KW-1185">Reference proteome</keyword>
<dbReference type="InterPro" id="IPR025154">
    <property type="entry name" value="Put_metallopeptidase_dom"/>
</dbReference>
<dbReference type="Pfam" id="PF09967">
    <property type="entry name" value="DUF2201"/>
    <property type="match status" value="1"/>
</dbReference>
<dbReference type="EMBL" id="CP000116">
    <property type="protein sequence ID" value="AAZ96702.1"/>
    <property type="molecule type" value="Genomic_DNA"/>
</dbReference>
<dbReference type="AlphaFoldDB" id="Q3SKS3"/>
<dbReference type="Pfam" id="PF13203">
    <property type="entry name" value="DUF2201_N"/>
    <property type="match status" value="1"/>
</dbReference>
<dbReference type="KEGG" id="tbd:Tbd_0749"/>
<dbReference type="InterPro" id="IPR018698">
    <property type="entry name" value="VWA-like_dom"/>
</dbReference>